<comment type="caution">
    <text evidence="3">The sequence shown here is derived from an EMBL/GenBank/DDBJ whole genome shotgun (WGS) entry which is preliminary data.</text>
</comment>
<organism evidence="3 4">
    <name type="scientific">Streptomyces labedae</name>
    <dbReference type="NCBI Taxonomy" id="285569"/>
    <lineage>
        <taxon>Bacteria</taxon>
        <taxon>Bacillati</taxon>
        <taxon>Actinomycetota</taxon>
        <taxon>Actinomycetes</taxon>
        <taxon>Kitasatosporales</taxon>
        <taxon>Streptomycetaceae</taxon>
        <taxon>Streptomyces</taxon>
    </lineage>
</organism>
<dbReference type="EMBL" id="BAAAUW010000010">
    <property type="protein sequence ID" value="GAA3260022.1"/>
    <property type="molecule type" value="Genomic_DNA"/>
</dbReference>
<keyword evidence="4" id="KW-1185">Reference proteome</keyword>
<proteinExistence type="predicted"/>
<dbReference type="InterPro" id="IPR029471">
    <property type="entry name" value="HNH_5"/>
</dbReference>
<protein>
    <recommendedName>
        <fullName evidence="2">HNH nuclease domain-containing protein</fullName>
    </recommendedName>
</protein>
<evidence type="ECO:0000313" key="4">
    <source>
        <dbReference type="Proteomes" id="UP001500728"/>
    </source>
</evidence>
<evidence type="ECO:0000313" key="3">
    <source>
        <dbReference type="EMBL" id="GAA3260022.1"/>
    </source>
</evidence>
<dbReference type="Gene3D" id="1.10.30.50">
    <property type="match status" value="1"/>
</dbReference>
<dbReference type="InterPro" id="IPR003615">
    <property type="entry name" value="HNH_nuc"/>
</dbReference>
<dbReference type="RefSeq" id="WP_346152242.1">
    <property type="nucleotide sequence ID" value="NZ_BAAAUW010000010.1"/>
</dbReference>
<evidence type="ECO:0000259" key="2">
    <source>
        <dbReference type="SMART" id="SM00507"/>
    </source>
</evidence>
<accession>A0ABP6QWW2</accession>
<gene>
    <name evidence="3" type="ORF">GCM10010469_26070</name>
</gene>
<sequence>MRHGHPLNSARRRVRKEQLARRHGQRCAYCCRPFADLSEATLDHIVPCSLWRSWSVTSLMLACVDCNQAKADRLPLSLALMLLGWADPTRPTIRPVDVLLLARLAHVHETTLTSVTTCVTAHVTPRPAAVGSANPPGARSTRSLHGSTPHGPDRRSAVRPDCLRTPRSVRVCAGHSEEAAPA</sequence>
<dbReference type="InterPro" id="IPR052892">
    <property type="entry name" value="NA-targeting_endonuclease"/>
</dbReference>
<dbReference type="Proteomes" id="UP001500728">
    <property type="component" value="Unassembled WGS sequence"/>
</dbReference>
<dbReference type="PANTHER" id="PTHR33877">
    <property type="entry name" value="SLL1193 PROTEIN"/>
    <property type="match status" value="1"/>
</dbReference>
<name>A0ABP6QWW2_9ACTN</name>
<feature type="domain" description="HNH nuclease" evidence="2">
    <location>
        <begin position="14"/>
        <end position="68"/>
    </location>
</feature>
<reference evidence="4" key="1">
    <citation type="journal article" date="2019" name="Int. J. Syst. Evol. Microbiol.">
        <title>The Global Catalogue of Microorganisms (GCM) 10K type strain sequencing project: providing services to taxonomists for standard genome sequencing and annotation.</title>
        <authorList>
            <consortium name="The Broad Institute Genomics Platform"/>
            <consortium name="The Broad Institute Genome Sequencing Center for Infectious Disease"/>
            <person name="Wu L."/>
            <person name="Ma J."/>
        </authorList>
    </citation>
    <scope>NUCLEOTIDE SEQUENCE [LARGE SCALE GENOMIC DNA]</scope>
    <source>
        <strain evidence="4">JCM 9381</strain>
    </source>
</reference>
<evidence type="ECO:0000256" key="1">
    <source>
        <dbReference type="SAM" id="MobiDB-lite"/>
    </source>
</evidence>
<dbReference type="Pfam" id="PF14279">
    <property type="entry name" value="HNH_5"/>
    <property type="match status" value="1"/>
</dbReference>
<feature type="region of interest" description="Disordered" evidence="1">
    <location>
        <begin position="126"/>
        <end position="161"/>
    </location>
</feature>
<dbReference type="PANTHER" id="PTHR33877:SF2">
    <property type="entry name" value="OS07G0170200 PROTEIN"/>
    <property type="match status" value="1"/>
</dbReference>
<feature type="compositionally biased region" description="Basic and acidic residues" evidence="1">
    <location>
        <begin position="151"/>
        <end position="161"/>
    </location>
</feature>
<dbReference type="SMART" id="SM00507">
    <property type="entry name" value="HNHc"/>
    <property type="match status" value="1"/>
</dbReference>